<reference evidence="2" key="2">
    <citation type="submission" date="2021-04" db="EMBL/GenBank/DDBJ databases">
        <authorList>
            <person name="Gilroy R."/>
        </authorList>
    </citation>
    <scope>NUCLEOTIDE SEQUENCE</scope>
    <source>
        <strain evidence="2">USASDec5-558</strain>
    </source>
</reference>
<feature type="domain" description="H repeat-associated protein N-terminal" evidence="1">
    <location>
        <begin position="3"/>
        <end position="87"/>
    </location>
</feature>
<dbReference type="Pfam" id="PF13808">
    <property type="entry name" value="DDE_Tnp_1_assoc"/>
    <property type="match status" value="1"/>
</dbReference>
<organism evidence="2 3">
    <name type="scientific">Candidatus Anaerobiospirillum pullistercoris</name>
    <dbReference type="NCBI Taxonomy" id="2838452"/>
    <lineage>
        <taxon>Bacteria</taxon>
        <taxon>Pseudomonadati</taxon>
        <taxon>Pseudomonadota</taxon>
        <taxon>Gammaproteobacteria</taxon>
        <taxon>Aeromonadales</taxon>
        <taxon>Succinivibrionaceae</taxon>
        <taxon>Anaerobiospirillum</taxon>
    </lineage>
</organism>
<dbReference type="InterPro" id="IPR051698">
    <property type="entry name" value="Transposase_11-like"/>
</dbReference>
<dbReference type="InterPro" id="IPR032806">
    <property type="entry name" value="YbfD_N"/>
</dbReference>
<dbReference type="PANTHER" id="PTHR30298">
    <property type="entry name" value="H REPEAT-ASSOCIATED PREDICTED TRANSPOSASE"/>
    <property type="match status" value="1"/>
</dbReference>
<comment type="caution">
    <text evidence="2">The sequence shown here is derived from an EMBL/GenBank/DDBJ whole genome shotgun (WGS) entry which is preliminary data.</text>
</comment>
<evidence type="ECO:0000259" key="1">
    <source>
        <dbReference type="Pfam" id="PF13808"/>
    </source>
</evidence>
<dbReference type="AlphaFoldDB" id="A0A9D2B117"/>
<reference evidence="2" key="1">
    <citation type="journal article" date="2021" name="PeerJ">
        <title>Extensive microbial diversity within the chicken gut microbiome revealed by metagenomics and culture.</title>
        <authorList>
            <person name="Gilroy R."/>
            <person name="Ravi A."/>
            <person name="Getino M."/>
            <person name="Pursley I."/>
            <person name="Horton D.L."/>
            <person name="Alikhan N.F."/>
            <person name="Baker D."/>
            <person name="Gharbi K."/>
            <person name="Hall N."/>
            <person name="Watson M."/>
            <person name="Adriaenssens E.M."/>
            <person name="Foster-Nyarko E."/>
            <person name="Jarju S."/>
            <person name="Secka A."/>
            <person name="Antonio M."/>
            <person name="Oren A."/>
            <person name="Chaudhuri R.R."/>
            <person name="La Ragione R."/>
            <person name="Hildebrand F."/>
            <person name="Pallen M.J."/>
        </authorList>
    </citation>
    <scope>NUCLEOTIDE SEQUENCE</scope>
    <source>
        <strain evidence="2">USASDec5-558</strain>
    </source>
</reference>
<name>A0A9D2B117_9GAMM</name>
<evidence type="ECO:0000313" key="2">
    <source>
        <dbReference type="EMBL" id="HIX57190.1"/>
    </source>
</evidence>
<dbReference type="NCBIfam" id="NF033564">
    <property type="entry name" value="transpos_ISAs1"/>
    <property type="match status" value="1"/>
</dbReference>
<protein>
    <submittedName>
        <fullName evidence="2">ISAs1 family transposase</fullName>
    </submittedName>
</protein>
<dbReference type="PANTHER" id="PTHR30298:SF0">
    <property type="entry name" value="PROTEIN YBFL-RELATED"/>
    <property type="match status" value="1"/>
</dbReference>
<dbReference type="EMBL" id="DXEV01000137">
    <property type="protein sequence ID" value="HIX57190.1"/>
    <property type="molecule type" value="Genomic_DNA"/>
</dbReference>
<gene>
    <name evidence="2" type="ORF">H9850_06935</name>
</gene>
<accession>A0A9D2B117</accession>
<dbReference type="Proteomes" id="UP000886829">
    <property type="component" value="Unassembled WGS sequence"/>
</dbReference>
<sequence>MLLQCFEQAQDSSVECTQKYSIKEILFSTIVAVLDGARSWDEVSFNAELYLDFLRKFLPFENGIPSQDTYNRVFQLIKQESIEPALKDCAQAILKTLEPEAETLNIDGTQMLEGTQTGGVTVPQLSAWCSDYGDGISFGQLNVSSKSNEITAIPQLLKLLDIKGALLTISAMGTQPDIAQQIHESSASYLLSLKANHPTLFETVKDLCSNYSPISQHESDVETNCDYTYALSCEVFKVLEREVPMAQLWAGLQRIVKVKVVTTHNVSKKVVEDIRYYLTNDTKRNAEQYLQATRNHLRSENDCHWQLDVILNEGASRKYAGNAAKNVKQLLRLCTNIVKTINFTGPFRNASMRNKCRLIVHRQELMSQVLYGVSGAN</sequence>
<evidence type="ECO:0000313" key="3">
    <source>
        <dbReference type="Proteomes" id="UP000886829"/>
    </source>
</evidence>
<proteinExistence type="predicted"/>
<dbReference type="InterPro" id="IPR047647">
    <property type="entry name" value="ISAs1_transpos"/>
</dbReference>